<proteinExistence type="predicted"/>
<evidence type="ECO:0000256" key="1">
    <source>
        <dbReference type="ARBA" id="ARBA00022729"/>
    </source>
</evidence>
<dbReference type="HOGENOM" id="CLU_3264530_0_0_6"/>
<reference evidence="3" key="1">
    <citation type="submission" date="2008-06" db="EMBL/GenBank/DDBJ databases">
        <title>Genome and proteome analysis of A. pleuropneumoniae serotype 7.</title>
        <authorList>
            <person name="Linke B."/>
            <person name="Buettner F."/>
            <person name="Martinez-Arias R."/>
            <person name="Goesmann A."/>
            <person name="Baltes N."/>
            <person name="Tegetmeyer H."/>
            <person name="Singh M."/>
            <person name="Gerlach G.F."/>
        </authorList>
    </citation>
    <scope>NUCLEOTIDE SEQUENCE [LARGE SCALE GENOMIC DNA]</scope>
    <source>
        <strain evidence="3">AP76</strain>
    </source>
</reference>
<dbReference type="Gene3D" id="2.40.50.200">
    <property type="entry name" value="Bacterial OB-fold"/>
    <property type="match status" value="1"/>
</dbReference>
<dbReference type="InterPro" id="IPR036700">
    <property type="entry name" value="BOBF_sf"/>
</dbReference>
<dbReference type="Pfam" id="PF04076">
    <property type="entry name" value="BOF"/>
    <property type="match status" value="1"/>
</dbReference>
<dbReference type="EMBL" id="CP001091">
    <property type="protein sequence ID" value="ACE61771.1"/>
    <property type="molecule type" value="Genomic_DNA"/>
</dbReference>
<dbReference type="InterPro" id="IPR005220">
    <property type="entry name" value="CarO-like"/>
</dbReference>
<evidence type="ECO:0000313" key="2">
    <source>
        <dbReference type="EMBL" id="ACE61771.1"/>
    </source>
</evidence>
<protein>
    <submittedName>
        <fullName evidence="2">Uncharacterized protein</fullName>
    </submittedName>
</protein>
<sequence>MPPSLWRGLSVGPQDKVRIDGILDKQWEQPEIKVKNITRLK</sequence>
<organism evidence="2 3">
    <name type="scientific">Actinobacillus pleuropneumoniae serotype 7 (strain AP76)</name>
    <dbReference type="NCBI Taxonomy" id="537457"/>
    <lineage>
        <taxon>Bacteria</taxon>
        <taxon>Pseudomonadati</taxon>
        <taxon>Pseudomonadota</taxon>
        <taxon>Gammaproteobacteria</taxon>
        <taxon>Pasteurellales</taxon>
        <taxon>Pasteurellaceae</taxon>
        <taxon>Actinobacillus</taxon>
    </lineage>
</organism>
<dbReference type="AlphaFoldDB" id="B3H1U4"/>
<dbReference type="KEGG" id="apa:APP7_1119"/>
<accession>B3H1U4</accession>
<name>B3H1U4_ACTP7</name>
<dbReference type="Proteomes" id="UP000001226">
    <property type="component" value="Chromosome"/>
</dbReference>
<gene>
    <name evidence="2" type="ordered locus">APP7_1119</name>
</gene>
<keyword evidence="1" id="KW-0732">Signal</keyword>
<evidence type="ECO:0000313" key="3">
    <source>
        <dbReference type="Proteomes" id="UP000001226"/>
    </source>
</evidence>
<dbReference type="SUPFAM" id="SSF101756">
    <property type="entry name" value="Hypothetical protein YgiW"/>
    <property type="match status" value="1"/>
</dbReference>